<accession>A0AAW8J883</accession>
<feature type="signal peptide" evidence="1">
    <location>
        <begin position="1"/>
        <end position="21"/>
    </location>
</feature>
<evidence type="ECO:0000256" key="1">
    <source>
        <dbReference type="SAM" id="SignalP"/>
    </source>
</evidence>
<proteinExistence type="predicted"/>
<dbReference type="RefSeq" id="WP_308976237.1">
    <property type="nucleotide sequence ID" value="NZ_JAVIDL010000020.1"/>
</dbReference>
<sequence>MKSLKVLAVAIMGFCSIDSYGATLDVTDTLYHFAKNCNAQGRVAYYQEDTGRWQAYSADQMHYEYKYMLDMLSLGSLSSDSGGSVSRQDIQAYLDKTRANRLAAAKGYLMCK</sequence>
<protein>
    <submittedName>
        <fullName evidence="2">Uncharacterized protein</fullName>
    </submittedName>
</protein>
<keyword evidence="1" id="KW-0732">Signal</keyword>
<comment type="caution">
    <text evidence="2">The sequence shown here is derived from an EMBL/GenBank/DDBJ whole genome shotgun (WGS) entry which is preliminary data.</text>
</comment>
<feature type="chain" id="PRO_5043387132" evidence="1">
    <location>
        <begin position="22"/>
        <end position="112"/>
    </location>
</feature>
<dbReference type="Proteomes" id="UP001243844">
    <property type="component" value="Unassembled WGS sequence"/>
</dbReference>
<name>A0AAW8J883_9GAMM</name>
<dbReference type="EMBL" id="JAVIDL010000020">
    <property type="protein sequence ID" value="MDQ8936252.1"/>
    <property type="molecule type" value="Genomic_DNA"/>
</dbReference>
<organism evidence="2 3">
    <name type="scientific">Acinetobacter rudis</name>
    <dbReference type="NCBI Taxonomy" id="632955"/>
    <lineage>
        <taxon>Bacteria</taxon>
        <taxon>Pseudomonadati</taxon>
        <taxon>Pseudomonadota</taxon>
        <taxon>Gammaproteobacteria</taxon>
        <taxon>Moraxellales</taxon>
        <taxon>Moraxellaceae</taxon>
        <taxon>Acinetobacter</taxon>
    </lineage>
</organism>
<gene>
    <name evidence="2" type="ORF">RFH47_11010</name>
</gene>
<reference evidence="2" key="1">
    <citation type="submission" date="2023-08" db="EMBL/GenBank/DDBJ databases">
        <title>Emergence of clinically-relevant ST2 carbapenem-resistant Acinetobacter baumannii strains in hospital sewages in Zhejiang, East of China.</title>
        <authorList>
            <person name="Kaichao C."/>
            <person name="Zhang R."/>
        </authorList>
    </citation>
    <scope>NUCLEOTIDE SEQUENCE</scope>
    <source>
        <strain evidence="2">M-RB-37</strain>
    </source>
</reference>
<dbReference type="AlphaFoldDB" id="A0AAW8J883"/>
<evidence type="ECO:0000313" key="2">
    <source>
        <dbReference type="EMBL" id="MDQ8936252.1"/>
    </source>
</evidence>
<evidence type="ECO:0000313" key="3">
    <source>
        <dbReference type="Proteomes" id="UP001243844"/>
    </source>
</evidence>